<dbReference type="Gene3D" id="2.60.120.10">
    <property type="entry name" value="Jelly Rolls"/>
    <property type="match status" value="2"/>
</dbReference>
<dbReference type="SUPFAM" id="SSF51182">
    <property type="entry name" value="RmlC-like cupins"/>
    <property type="match status" value="1"/>
</dbReference>
<evidence type="ECO:0000256" key="1">
    <source>
        <dbReference type="ARBA" id="ARBA00008416"/>
    </source>
</evidence>
<dbReference type="Proteomes" id="UP000199598">
    <property type="component" value="Unassembled WGS sequence"/>
</dbReference>
<keyword evidence="6" id="KW-1185">Reference proteome</keyword>
<dbReference type="RefSeq" id="WP_093518111.1">
    <property type="nucleotide sequence ID" value="NZ_FOSK01000003.1"/>
</dbReference>
<evidence type="ECO:0000259" key="4">
    <source>
        <dbReference type="Pfam" id="PF17954"/>
    </source>
</evidence>
<evidence type="ECO:0000313" key="6">
    <source>
        <dbReference type="Proteomes" id="UP000199598"/>
    </source>
</evidence>
<dbReference type="InterPro" id="IPR014710">
    <property type="entry name" value="RmlC-like_jellyroll"/>
</dbReference>
<evidence type="ECO:0000259" key="3">
    <source>
        <dbReference type="Pfam" id="PF02678"/>
    </source>
</evidence>
<dbReference type="InterPro" id="IPR012093">
    <property type="entry name" value="Pirin"/>
</dbReference>
<comment type="similarity">
    <text evidence="1 2">Belongs to the pirin family.</text>
</comment>
<evidence type="ECO:0008006" key="7">
    <source>
        <dbReference type="Google" id="ProtNLM"/>
    </source>
</evidence>
<accession>A0A1I3XUJ0</accession>
<dbReference type="PANTHER" id="PTHR43212:SF3">
    <property type="entry name" value="QUERCETIN 2,3-DIOXYGENASE"/>
    <property type="match status" value="1"/>
</dbReference>
<feature type="domain" description="Quercetin 2,3-dioxygenase C-terminal cupin" evidence="4">
    <location>
        <begin position="154"/>
        <end position="239"/>
    </location>
</feature>
<sequence>MSTIATDLRVKIRPAQERGHADAGWLKSAHSFSFASYFDRNNMNFHNLRVINDDWVGPDGGFPMHPHENFEIFSYMLEGALEHKDTMGNGSTVHKGGIQFMSTGTGVQHSEFNPSSTDETHLLQIWLIPDRKNTTPRYEMLELSEEARNGKLQLFLSQDGRDGSIRTEAAADIYSGKLDGADTISFELADERAVYVHVARGEVQIGGQTLTDGDAIEAEGKGILELTNGKGAEVILFHLSPRG</sequence>
<evidence type="ECO:0000313" key="5">
    <source>
        <dbReference type="EMBL" id="SFK22676.1"/>
    </source>
</evidence>
<dbReference type="InterPro" id="IPR041602">
    <property type="entry name" value="Quercetinase_C"/>
</dbReference>
<feature type="domain" description="Pirin N-terminal" evidence="3">
    <location>
        <begin position="15"/>
        <end position="127"/>
    </location>
</feature>
<dbReference type="Pfam" id="PF17954">
    <property type="entry name" value="Pirin_C_2"/>
    <property type="match status" value="1"/>
</dbReference>
<dbReference type="EMBL" id="FOSK01000003">
    <property type="protein sequence ID" value="SFK22676.1"/>
    <property type="molecule type" value="Genomic_DNA"/>
</dbReference>
<dbReference type="InterPro" id="IPR011051">
    <property type="entry name" value="RmlC_Cupin_sf"/>
</dbReference>
<reference evidence="5 6" key="1">
    <citation type="submission" date="2016-10" db="EMBL/GenBank/DDBJ databases">
        <authorList>
            <person name="Varghese N."/>
            <person name="Submissions S."/>
        </authorList>
    </citation>
    <scope>NUCLEOTIDE SEQUENCE [LARGE SCALE GENOMIC DNA]</scope>
    <source>
        <strain evidence="5 6">DSM 16392</strain>
    </source>
</reference>
<proteinExistence type="inferred from homology"/>
<protein>
    <recommendedName>
        <fullName evidence="7">Quercetin 2,3-dioxygenase</fullName>
    </recommendedName>
</protein>
<dbReference type="CDD" id="cd02910">
    <property type="entry name" value="cupin_Yhhw_N"/>
    <property type="match status" value="1"/>
</dbReference>
<evidence type="ECO:0000256" key="2">
    <source>
        <dbReference type="RuleBase" id="RU003457"/>
    </source>
</evidence>
<dbReference type="PIRSF" id="PIRSF006232">
    <property type="entry name" value="Pirin"/>
    <property type="match status" value="1"/>
</dbReference>
<dbReference type="Pfam" id="PF02678">
    <property type="entry name" value="Pirin"/>
    <property type="match status" value="1"/>
</dbReference>
<dbReference type="InterPro" id="IPR003829">
    <property type="entry name" value="Pirin_N_dom"/>
</dbReference>
<name>A0A1I3XUJ0_9HYPH</name>
<comment type="caution">
    <text evidence="5">The sequence shown here is derived from an EMBL/GenBank/DDBJ whole genome shotgun (WGS) entry which is preliminary data.</text>
</comment>
<dbReference type="PANTHER" id="PTHR43212">
    <property type="entry name" value="QUERCETIN 2,3-DIOXYGENASE"/>
    <property type="match status" value="1"/>
</dbReference>
<gene>
    <name evidence="5" type="ORF">SAMN04488518_103135</name>
</gene>
<organism evidence="5 6">
    <name type="scientific">Pseudovibrio ascidiaceicola</name>
    <dbReference type="NCBI Taxonomy" id="285279"/>
    <lineage>
        <taxon>Bacteria</taxon>
        <taxon>Pseudomonadati</taxon>
        <taxon>Pseudomonadota</taxon>
        <taxon>Alphaproteobacteria</taxon>
        <taxon>Hyphomicrobiales</taxon>
        <taxon>Stappiaceae</taxon>
        <taxon>Pseudovibrio</taxon>
    </lineage>
</organism>